<gene>
    <name evidence="2" type="ORF">EAI_01308</name>
</gene>
<dbReference type="AlphaFoldDB" id="E2BBE0"/>
<feature type="signal peptide" evidence="1">
    <location>
        <begin position="1"/>
        <end position="17"/>
    </location>
</feature>
<protein>
    <submittedName>
        <fullName evidence="2">Uncharacterized protein</fullName>
    </submittedName>
</protein>
<feature type="chain" id="PRO_5003157734" evidence="1">
    <location>
        <begin position="18"/>
        <end position="219"/>
    </location>
</feature>
<dbReference type="OMA" id="FDPKFRQ"/>
<evidence type="ECO:0000313" key="2">
    <source>
        <dbReference type="EMBL" id="EFN86977.1"/>
    </source>
</evidence>
<organism evidence="3">
    <name type="scientific">Harpegnathos saltator</name>
    <name type="common">Jerdon's jumping ant</name>
    <dbReference type="NCBI Taxonomy" id="610380"/>
    <lineage>
        <taxon>Eukaryota</taxon>
        <taxon>Metazoa</taxon>
        <taxon>Ecdysozoa</taxon>
        <taxon>Arthropoda</taxon>
        <taxon>Hexapoda</taxon>
        <taxon>Insecta</taxon>
        <taxon>Pterygota</taxon>
        <taxon>Neoptera</taxon>
        <taxon>Endopterygota</taxon>
        <taxon>Hymenoptera</taxon>
        <taxon>Apocrita</taxon>
        <taxon>Aculeata</taxon>
        <taxon>Formicoidea</taxon>
        <taxon>Formicidae</taxon>
        <taxon>Ponerinae</taxon>
        <taxon>Ponerini</taxon>
        <taxon>Harpegnathos</taxon>
    </lineage>
</organism>
<evidence type="ECO:0000313" key="3">
    <source>
        <dbReference type="Proteomes" id="UP000008237"/>
    </source>
</evidence>
<accession>E2BBE0</accession>
<dbReference type="InParanoid" id="E2BBE0"/>
<dbReference type="PANTHER" id="PTHR21163">
    <property type="entry name" value="PROTEIN G12"/>
    <property type="match status" value="1"/>
</dbReference>
<dbReference type="OrthoDB" id="7882129at2759"/>
<keyword evidence="1" id="KW-0732">Signal</keyword>
<sequence length="219" mass="25374">MSLVLCSVVAYRLSSLAGDVALPDTVLSKDNSSLEEDFKDILQFMPLAAIQSIVNHYLKCDPQIDNTVSFIEDQKKYIAREFQRMPQLARLASFLRENGLEIDNWYDKIQHLWRTRTTFANSDPSATTGGLSVMIHRILNTVPQDQLHKLLRRKVKCSGSFRRFLQALRSKDFVDLRDSAEKNIVLQQHVFWARQESIEITFALELLNNFYVYVTEEIE</sequence>
<keyword evidence="3" id="KW-1185">Reference proteome</keyword>
<evidence type="ECO:0000256" key="1">
    <source>
        <dbReference type="SAM" id="SignalP"/>
    </source>
</evidence>
<name>E2BBE0_HARSA</name>
<dbReference type="Pfam" id="PF06757">
    <property type="entry name" value="Ins_allergen_rp"/>
    <property type="match status" value="1"/>
</dbReference>
<reference evidence="2 3" key="1">
    <citation type="journal article" date="2010" name="Science">
        <title>Genomic comparison of the ants Camponotus floridanus and Harpegnathos saltator.</title>
        <authorList>
            <person name="Bonasio R."/>
            <person name="Zhang G."/>
            <person name="Ye C."/>
            <person name="Mutti N.S."/>
            <person name="Fang X."/>
            <person name="Qin N."/>
            <person name="Donahue G."/>
            <person name="Yang P."/>
            <person name="Li Q."/>
            <person name="Li C."/>
            <person name="Zhang P."/>
            <person name="Huang Z."/>
            <person name="Berger S.L."/>
            <person name="Reinberg D."/>
            <person name="Wang J."/>
            <person name="Liebig J."/>
        </authorList>
    </citation>
    <scope>NUCLEOTIDE SEQUENCE [LARGE SCALE GENOMIC DNA]</scope>
    <source>
        <strain evidence="2 3">R22 G/1</strain>
    </source>
</reference>
<dbReference type="PANTHER" id="PTHR21163:SF1">
    <property type="entry name" value="PROTEIN G12"/>
    <property type="match status" value="1"/>
</dbReference>
<dbReference type="Proteomes" id="UP000008237">
    <property type="component" value="Unassembled WGS sequence"/>
</dbReference>
<dbReference type="InterPro" id="IPR010629">
    <property type="entry name" value="Ins_allergen"/>
</dbReference>
<dbReference type="EMBL" id="GL447038">
    <property type="protein sequence ID" value="EFN86977.1"/>
    <property type="molecule type" value="Genomic_DNA"/>
</dbReference>
<proteinExistence type="predicted"/>